<dbReference type="Proteomes" id="UP001597361">
    <property type="component" value="Unassembled WGS sequence"/>
</dbReference>
<feature type="domain" description="Glycosyltransferase RgtA/B/C/D-like" evidence="9">
    <location>
        <begin position="63"/>
        <end position="225"/>
    </location>
</feature>
<evidence type="ECO:0000256" key="3">
    <source>
        <dbReference type="ARBA" id="ARBA00022676"/>
    </source>
</evidence>
<dbReference type="PANTHER" id="PTHR33908">
    <property type="entry name" value="MANNOSYLTRANSFERASE YKCB-RELATED"/>
    <property type="match status" value="1"/>
</dbReference>
<comment type="subcellular location">
    <subcellularLocation>
        <location evidence="1">Cell membrane</location>
        <topology evidence="1">Multi-pass membrane protein</topology>
    </subcellularLocation>
</comment>
<dbReference type="EC" id="2.4.-.-" evidence="10"/>
<feature type="transmembrane region" description="Helical" evidence="8">
    <location>
        <begin position="7"/>
        <end position="25"/>
    </location>
</feature>
<evidence type="ECO:0000256" key="8">
    <source>
        <dbReference type="SAM" id="Phobius"/>
    </source>
</evidence>
<evidence type="ECO:0000313" key="11">
    <source>
        <dbReference type="Proteomes" id="UP001597361"/>
    </source>
</evidence>
<feature type="transmembrane region" description="Helical" evidence="8">
    <location>
        <begin position="139"/>
        <end position="156"/>
    </location>
</feature>
<feature type="transmembrane region" description="Helical" evidence="8">
    <location>
        <begin position="253"/>
        <end position="277"/>
    </location>
</feature>
<keyword evidence="3 10" id="KW-0328">Glycosyltransferase</keyword>
<accession>A0ABW4VJL6</accession>
<proteinExistence type="predicted"/>
<dbReference type="EMBL" id="JBHUHR010000023">
    <property type="protein sequence ID" value="MFD2034923.1"/>
    <property type="molecule type" value="Genomic_DNA"/>
</dbReference>
<reference evidence="11" key="1">
    <citation type="journal article" date="2019" name="Int. J. Syst. Evol. Microbiol.">
        <title>The Global Catalogue of Microorganisms (GCM) 10K type strain sequencing project: providing services to taxonomists for standard genome sequencing and annotation.</title>
        <authorList>
            <consortium name="The Broad Institute Genomics Platform"/>
            <consortium name="The Broad Institute Genome Sequencing Center for Infectious Disease"/>
            <person name="Wu L."/>
            <person name="Ma J."/>
        </authorList>
    </citation>
    <scope>NUCLEOTIDE SEQUENCE [LARGE SCALE GENOMIC DNA]</scope>
    <source>
        <strain evidence="11">CGMCC 1.15180</strain>
    </source>
</reference>
<evidence type="ECO:0000313" key="10">
    <source>
        <dbReference type="EMBL" id="MFD2034923.1"/>
    </source>
</evidence>
<evidence type="ECO:0000256" key="6">
    <source>
        <dbReference type="ARBA" id="ARBA00022989"/>
    </source>
</evidence>
<feature type="transmembrane region" description="Helical" evidence="8">
    <location>
        <begin position="297"/>
        <end position="316"/>
    </location>
</feature>
<keyword evidence="5 8" id="KW-0812">Transmembrane</keyword>
<sequence length="549" mass="62580">MQSESKLSIWFVMLAFTLLVGPFALDFHMHYPDEMYYTDAAVRMMQTGDIQTAYLGNGELRFKKPILTYWFVLAGFELFGVTPFASRFFFLLAGAMTIGGVYWAAKLMFKDTRIAQLSSLIMASYPVLIMSATRSIPDVLLGMFMAMAALGFIGFIRYGNDTPRRYSWILFLGLALAFEVKGLPALALGGLGLIYLSVNPWQRVKVQRVFYFPAVLVGLVVASYWFVAMYWIHGADYLNSFVEDQVGVRVASRYLLIAKNLLLAIVLMIVLFIPWFLFGMKGFQKNFKKLFYEEKAFTGFVVLWLVAILLMSAMVTKFYERYLLPVVPLSTIWVAWLLVKNGFLEKVRAMRVVLFFFIALNLIVLLVGVFFNAMLPTSNWIWLQILLDLAVIVYMVSQRKAISKLPALISFSILLLFFGASISTYQISLPDVGQLVKGYAEEQELAKGSQIGYLGHLHAGSKIRIGLGPDFRMVGLDEVNFPERFGDFDYLILEEKYLDKLPSDKYEIQLAALNWDAKYISEMFAALWDGNAEEVKMKYGKKFYWAKPN</sequence>
<gene>
    <name evidence="10" type="ORF">ACFSKL_08985</name>
</gene>
<dbReference type="GO" id="GO:0016757">
    <property type="term" value="F:glycosyltransferase activity"/>
    <property type="evidence" value="ECO:0007669"/>
    <property type="project" value="UniProtKB-KW"/>
</dbReference>
<evidence type="ECO:0000259" key="9">
    <source>
        <dbReference type="Pfam" id="PF13231"/>
    </source>
</evidence>
<evidence type="ECO:0000256" key="5">
    <source>
        <dbReference type="ARBA" id="ARBA00022692"/>
    </source>
</evidence>
<feature type="transmembrane region" description="Helical" evidence="8">
    <location>
        <begin position="210"/>
        <end position="233"/>
    </location>
</feature>
<protein>
    <submittedName>
        <fullName evidence="10">ArnT family glycosyltransferase</fullName>
        <ecNumber evidence="10">2.4.-.-</ecNumber>
    </submittedName>
</protein>
<dbReference type="InterPro" id="IPR050297">
    <property type="entry name" value="LipidA_mod_glycosyltrf_83"/>
</dbReference>
<keyword evidence="7 8" id="KW-0472">Membrane</keyword>
<dbReference type="PANTHER" id="PTHR33908:SF3">
    <property type="entry name" value="UNDECAPRENYL PHOSPHATE-ALPHA-4-AMINO-4-DEOXY-L-ARABINOSE ARABINOSYL TRANSFERASE"/>
    <property type="match status" value="1"/>
</dbReference>
<keyword evidence="4 10" id="KW-0808">Transferase</keyword>
<organism evidence="10 11">
    <name type="scientific">Belliella marina</name>
    <dbReference type="NCBI Taxonomy" id="1644146"/>
    <lineage>
        <taxon>Bacteria</taxon>
        <taxon>Pseudomonadati</taxon>
        <taxon>Bacteroidota</taxon>
        <taxon>Cytophagia</taxon>
        <taxon>Cytophagales</taxon>
        <taxon>Cyclobacteriaceae</taxon>
        <taxon>Belliella</taxon>
    </lineage>
</organism>
<feature type="transmembrane region" description="Helical" evidence="8">
    <location>
        <begin position="380"/>
        <end position="396"/>
    </location>
</feature>
<keyword evidence="11" id="KW-1185">Reference proteome</keyword>
<dbReference type="Pfam" id="PF13231">
    <property type="entry name" value="PMT_2"/>
    <property type="match status" value="1"/>
</dbReference>
<feature type="transmembrane region" description="Helical" evidence="8">
    <location>
        <begin position="168"/>
        <end position="198"/>
    </location>
</feature>
<feature type="transmembrane region" description="Helical" evidence="8">
    <location>
        <begin position="351"/>
        <end position="374"/>
    </location>
</feature>
<evidence type="ECO:0000256" key="2">
    <source>
        <dbReference type="ARBA" id="ARBA00022475"/>
    </source>
</evidence>
<keyword evidence="2" id="KW-1003">Cell membrane</keyword>
<comment type="caution">
    <text evidence="10">The sequence shown here is derived from an EMBL/GenBank/DDBJ whole genome shotgun (WGS) entry which is preliminary data.</text>
</comment>
<evidence type="ECO:0000256" key="1">
    <source>
        <dbReference type="ARBA" id="ARBA00004651"/>
    </source>
</evidence>
<dbReference type="InterPro" id="IPR038731">
    <property type="entry name" value="RgtA/B/C-like"/>
</dbReference>
<evidence type="ECO:0000256" key="7">
    <source>
        <dbReference type="ARBA" id="ARBA00023136"/>
    </source>
</evidence>
<feature type="transmembrane region" description="Helical" evidence="8">
    <location>
        <begin position="408"/>
        <end position="427"/>
    </location>
</feature>
<feature type="transmembrane region" description="Helical" evidence="8">
    <location>
        <begin position="322"/>
        <end position="339"/>
    </location>
</feature>
<keyword evidence="6 8" id="KW-1133">Transmembrane helix</keyword>
<name>A0ABW4VJL6_9BACT</name>
<evidence type="ECO:0000256" key="4">
    <source>
        <dbReference type="ARBA" id="ARBA00022679"/>
    </source>
</evidence>
<feature type="transmembrane region" description="Helical" evidence="8">
    <location>
        <begin position="89"/>
        <end position="108"/>
    </location>
</feature>
<dbReference type="RefSeq" id="WP_376885513.1">
    <property type="nucleotide sequence ID" value="NZ_JBHUHR010000023.1"/>
</dbReference>